<name>A0ABV4XY51_9CYAN</name>
<dbReference type="PIRSF" id="PIRSF004532">
    <property type="entry name" value="GlpX"/>
    <property type="match status" value="1"/>
</dbReference>
<evidence type="ECO:0000256" key="5">
    <source>
        <dbReference type="ARBA" id="ARBA00011881"/>
    </source>
</evidence>
<dbReference type="PANTHER" id="PTHR30447">
    <property type="entry name" value="FRUCTOSE-1,6-BISPHOSPHATASE CLASS 2"/>
    <property type="match status" value="1"/>
</dbReference>
<evidence type="ECO:0000256" key="9">
    <source>
        <dbReference type="ARBA" id="ARBA00023211"/>
    </source>
</evidence>
<keyword evidence="6 12" id="KW-0113">Calvin cycle</keyword>
<keyword evidence="7" id="KW-0479">Metal-binding</keyword>
<evidence type="ECO:0000256" key="3">
    <source>
        <dbReference type="ARBA" id="ARBA00005215"/>
    </source>
</evidence>
<sequence>MESTLGLEIIEVVEQAAIASSHWMGKGEKNTADEVAVEAMRERMNKIHMRGRIVIGEGERDEAPMLYIGEEVGICTREDAKDFCNPDELVEIDIAVDPCEGTNLVAYGQPGSMAVLAISEKGGLFAAPDFYMKKLAAPAVAAGHVDINKSATENLKILSECMDRKIDELVVVVMDRPRHKELIQEIRNAGARVRLISDGDVSAAISCAFAGTNIHCLMGIGAAPEGVISAAAMRCLGGHFQGQLIYDPEVVKTGLIGESREGNIARLKEMGITDPDKVYNADELASGDTVLFAACGITPGTLMEGVRFFHGGARTQSLVISTQSKTARFVDTIHLFDNPKNLQLK</sequence>
<dbReference type="Pfam" id="PF03320">
    <property type="entry name" value="FBPase_glpX"/>
    <property type="match status" value="1"/>
</dbReference>
<comment type="catalytic activity">
    <reaction evidence="11 12">
        <text>D-sedoheptulose 1,7-bisphosphate + H2O = D-sedoheptulose 7-phosphate + phosphate</text>
        <dbReference type="Rhea" id="RHEA:17461"/>
        <dbReference type="ChEBI" id="CHEBI:15377"/>
        <dbReference type="ChEBI" id="CHEBI:43474"/>
        <dbReference type="ChEBI" id="CHEBI:57483"/>
        <dbReference type="ChEBI" id="CHEBI:58335"/>
        <dbReference type="EC" id="3.1.3.37"/>
    </reaction>
</comment>
<proteinExistence type="inferred from homology"/>
<keyword evidence="10 12" id="KW-0119">Carbohydrate metabolism</keyword>
<evidence type="ECO:0000256" key="7">
    <source>
        <dbReference type="ARBA" id="ARBA00022723"/>
    </source>
</evidence>
<evidence type="ECO:0000256" key="11">
    <source>
        <dbReference type="ARBA" id="ARBA00034040"/>
    </source>
</evidence>
<comment type="subunit">
    <text evidence="5">Homotetramer.</text>
</comment>
<keyword evidence="14" id="KW-1185">Reference proteome</keyword>
<dbReference type="GO" id="GO:0042132">
    <property type="term" value="F:fructose 1,6-bisphosphate 1-phosphatase activity"/>
    <property type="evidence" value="ECO:0007669"/>
    <property type="project" value="UniProtKB-EC"/>
</dbReference>
<comment type="catalytic activity">
    <reaction evidence="1 12">
        <text>beta-D-fructose 1,6-bisphosphate + H2O = beta-D-fructose 6-phosphate + phosphate</text>
        <dbReference type="Rhea" id="RHEA:11064"/>
        <dbReference type="ChEBI" id="CHEBI:15377"/>
        <dbReference type="ChEBI" id="CHEBI:32966"/>
        <dbReference type="ChEBI" id="CHEBI:43474"/>
        <dbReference type="ChEBI" id="CHEBI:57634"/>
        <dbReference type="EC" id="3.1.3.11"/>
    </reaction>
</comment>
<evidence type="ECO:0000313" key="13">
    <source>
        <dbReference type="EMBL" id="MFB2896668.1"/>
    </source>
</evidence>
<dbReference type="PANTHER" id="PTHR30447:SF0">
    <property type="entry name" value="FRUCTOSE-1,6-BISPHOSPHATASE 1 CLASS 2-RELATED"/>
    <property type="match status" value="1"/>
</dbReference>
<dbReference type="EMBL" id="JBHFNR010000207">
    <property type="protein sequence ID" value="MFB2896668.1"/>
    <property type="molecule type" value="Genomic_DNA"/>
</dbReference>
<dbReference type="CDD" id="cd01516">
    <property type="entry name" value="FBPase_glpX"/>
    <property type="match status" value="1"/>
</dbReference>
<comment type="function">
    <text evidence="2">Catalyzes the hydrolysis of fructose 1,6-bisphosphate (Fru 1,6-P2) and sedoheptulose 1,7-bisphosphate (Sed 1,7-P2) to fructose 6-phosphate and sedoheptulose 7-phosphate, respectively.</text>
</comment>
<comment type="similarity">
    <text evidence="4 12">Belongs to the FBPase class 2 family.</text>
</comment>
<dbReference type="EC" id="3.1.3.11" evidence="12"/>
<comment type="pathway">
    <text evidence="3 12">Carbohydrate biosynthesis; Calvin cycle.</text>
</comment>
<dbReference type="Gene3D" id="3.40.190.90">
    <property type="match status" value="1"/>
</dbReference>
<dbReference type="Gene3D" id="3.30.540.10">
    <property type="entry name" value="Fructose-1,6-Bisphosphatase, subunit A, domain 1"/>
    <property type="match status" value="1"/>
</dbReference>
<reference evidence="13 14" key="1">
    <citation type="submission" date="2024-09" db="EMBL/GenBank/DDBJ databases">
        <title>Floridaenema gen nov. (Aerosakkonemataceae, Aerosakkonematales ord. nov., Cyanobacteria) from benthic tropical and subtropical fresh waters, with the description of four new species.</title>
        <authorList>
            <person name="Moretto J.A."/>
            <person name="Berthold D.E."/>
            <person name="Lefler F.W."/>
            <person name="Huang I.-S."/>
            <person name="Laughinghouse H. IV."/>
        </authorList>
    </citation>
    <scope>NUCLEOTIDE SEQUENCE [LARGE SCALE GENOMIC DNA]</scope>
    <source>
        <strain evidence="13 14">BLCC-F50</strain>
    </source>
</reference>
<evidence type="ECO:0000256" key="10">
    <source>
        <dbReference type="ARBA" id="ARBA00023277"/>
    </source>
</evidence>
<organism evidence="13 14">
    <name type="scientific">Floridaenema flaviceps BLCC-F50</name>
    <dbReference type="NCBI Taxonomy" id="3153642"/>
    <lineage>
        <taxon>Bacteria</taxon>
        <taxon>Bacillati</taxon>
        <taxon>Cyanobacteriota</taxon>
        <taxon>Cyanophyceae</taxon>
        <taxon>Oscillatoriophycideae</taxon>
        <taxon>Aerosakkonematales</taxon>
        <taxon>Aerosakkonemataceae</taxon>
        <taxon>Floridanema</taxon>
        <taxon>Floridanema flaviceps</taxon>
    </lineage>
</organism>
<evidence type="ECO:0000256" key="4">
    <source>
        <dbReference type="ARBA" id="ARBA00008989"/>
    </source>
</evidence>
<keyword evidence="8 13" id="KW-0378">Hydrolase</keyword>
<dbReference type="NCBIfam" id="TIGR00330">
    <property type="entry name" value="glpX"/>
    <property type="match status" value="1"/>
</dbReference>
<comment type="caution">
    <text evidence="13">The sequence shown here is derived from an EMBL/GenBank/DDBJ whole genome shotgun (WGS) entry which is preliminary data.</text>
</comment>
<evidence type="ECO:0000256" key="12">
    <source>
        <dbReference type="PIRNR" id="PIRNR004532"/>
    </source>
</evidence>
<accession>A0ABV4XY51</accession>
<dbReference type="Proteomes" id="UP001576784">
    <property type="component" value="Unassembled WGS sequence"/>
</dbReference>
<evidence type="ECO:0000256" key="1">
    <source>
        <dbReference type="ARBA" id="ARBA00001273"/>
    </source>
</evidence>
<evidence type="ECO:0000256" key="2">
    <source>
        <dbReference type="ARBA" id="ARBA00003721"/>
    </source>
</evidence>
<evidence type="ECO:0000256" key="8">
    <source>
        <dbReference type="ARBA" id="ARBA00022801"/>
    </source>
</evidence>
<evidence type="ECO:0000313" key="14">
    <source>
        <dbReference type="Proteomes" id="UP001576784"/>
    </source>
</evidence>
<keyword evidence="9" id="KW-0464">Manganese</keyword>
<dbReference type="RefSeq" id="WP_413266294.1">
    <property type="nucleotide sequence ID" value="NZ_JBHFNR010000207.1"/>
</dbReference>
<gene>
    <name evidence="13" type="primary">glpX</name>
    <name evidence="13" type="ORF">ACE1CI_27465</name>
</gene>
<dbReference type="SUPFAM" id="SSF56655">
    <property type="entry name" value="Carbohydrate phosphatase"/>
    <property type="match status" value="1"/>
</dbReference>
<evidence type="ECO:0000256" key="6">
    <source>
        <dbReference type="ARBA" id="ARBA00022567"/>
    </source>
</evidence>
<dbReference type="InterPro" id="IPR004464">
    <property type="entry name" value="FBPase_class-2/SBPase"/>
</dbReference>
<protein>
    <recommendedName>
        <fullName evidence="12">D-fructose 1,6-bisphosphatase class 2/sedoheptulose 1,7-bisphosphatase</fullName>
        <shortName evidence="12">FBPase class 2/SBPase</shortName>
        <ecNumber evidence="12">3.1.3.11</ecNumber>
        <ecNumber evidence="12">3.1.3.37</ecNumber>
    </recommendedName>
</protein>
<dbReference type="EC" id="3.1.3.37" evidence="12"/>